<dbReference type="HAMAP" id="MF_00338">
    <property type="entry name" value="UPF0145"/>
    <property type="match status" value="1"/>
</dbReference>
<sequence length="105" mass="11307">MLVTTGNEIEGHSITAYLGIVRGVVVRSPNLGQSFMGSVQGIFGGNIDAYAQACDQARQHAYDRLVEHAQQMNADAIIGMRYDATEFAQGITEVLAYGTAVKLSR</sequence>
<dbReference type="Pfam" id="PF01906">
    <property type="entry name" value="YbjQ_1"/>
    <property type="match status" value="1"/>
</dbReference>
<dbReference type="AlphaFoldDB" id="A0A2S8STB9"/>
<organism evidence="3 4">
    <name type="scientific">Abditibacterium utsteinense</name>
    <dbReference type="NCBI Taxonomy" id="1960156"/>
    <lineage>
        <taxon>Bacteria</taxon>
        <taxon>Pseudomonadati</taxon>
        <taxon>Abditibacteriota</taxon>
        <taxon>Abditibacteriia</taxon>
        <taxon>Abditibacteriales</taxon>
        <taxon>Abditibacteriaceae</taxon>
        <taxon>Abditibacterium</taxon>
    </lineage>
</organism>
<dbReference type="InterPro" id="IPR002765">
    <property type="entry name" value="UPF0145_YbjQ-like"/>
</dbReference>
<comment type="similarity">
    <text evidence="1 2">Belongs to the UPF0145 family.</text>
</comment>
<dbReference type="Gene3D" id="3.30.110.70">
    <property type="entry name" value="Hypothetical protein apc22750. Chain B"/>
    <property type="match status" value="1"/>
</dbReference>
<keyword evidence="4" id="KW-1185">Reference proteome</keyword>
<gene>
    <name evidence="3" type="ORF">B1R32_10770</name>
</gene>
<dbReference type="OrthoDB" id="9796448at2"/>
<protein>
    <recommendedName>
        <fullName evidence="2">UPF0145 protein B1R32_10770</fullName>
    </recommendedName>
</protein>
<accession>A0A2S8STB9</accession>
<evidence type="ECO:0000313" key="3">
    <source>
        <dbReference type="EMBL" id="PQV64045.1"/>
    </source>
</evidence>
<dbReference type="RefSeq" id="WP_105483517.1">
    <property type="nucleotide sequence ID" value="NZ_NIGF01000007.1"/>
</dbReference>
<evidence type="ECO:0000313" key="4">
    <source>
        <dbReference type="Proteomes" id="UP000237684"/>
    </source>
</evidence>
<dbReference type="InterPro" id="IPR035439">
    <property type="entry name" value="UPF0145_dom_sf"/>
</dbReference>
<name>A0A2S8STB9_9BACT</name>
<reference evidence="3 4" key="1">
    <citation type="journal article" date="2018" name="Syst. Appl. Microbiol.">
        <title>Abditibacterium utsteinense sp. nov., the first cultivated member of candidate phylum FBP, isolated from ice-free Antarctic soil samples.</title>
        <authorList>
            <person name="Tahon G."/>
            <person name="Tytgat B."/>
            <person name="Lebbe L."/>
            <person name="Carlier A."/>
            <person name="Willems A."/>
        </authorList>
    </citation>
    <scope>NUCLEOTIDE SEQUENCE [LARGE SCALE GENOMIC DNA]</scope>
    <source>
        <strain evidence="3 4">LMG 29911</strain>
    </source>
</reference>
<dbReference type="SUPFAM" id="SSF117782">
    <property type="entry name" value="YbjQ-like"/>
    <property type="match status" value="1"/>
</dbReference>
<dbReference type="EMBL" id="NIGF01000007">
    <property type="protein sequence ID" value="PQV64045.1"/>
    <property type="molecule type" value="Genomic_DNA"/>
</dbReference>
<evidence type="ECO:0000256" key="1">
    <source>
        <dbReference type="ARBA" id="ARBA00010751"/>
    </source>
</evidence>
<proteinExistence type="inferred from homology"/>
<dbReference type="Proteomes" id="UP000237684">
    <property type="component" value="Unassembled WGS sequence"/>
</dbReference>
<evidence type="ECO:0000256" key="2">
    <source>
        <dbReference type="HAMAP-Rule" id="MF_00338"/>
    </source>
</evidence>
<dbReference type="InParanoid" id="A0A2S8STB9"/>
<dbReference type="PANTHER" id="PTHR34068:SF2">
    <property type="entry name" value="UPF0145 PROTEIN SCO3412"/>
    <property type="match status" value="1"/>
</dbReference>
<dbReference type="PANTHER" id="PTHR34068">
    <property type="entry name" value="UPF0145 PROTEIN YBJQ"/>
    <property type="match status" value="1"/>
</dbReference>
<comment type="caution">
    <text evidence="3">The sequence shown here is derived from an EMBL/GenBank/DDBJ whole genome shotgun (WGS) entry which is preliminary data.</text>
</comment>